<dbReference type="InterPro" id="IPR007730">
    <property type="entry name" value="SPOR-like_dom"/>
</dbReference>
<dbReference type="PROSITE" id="PS51257">
    <property type="entry name" value="PROKAR_LIPOPROTEIN"/>
    <property type="match status" value="1"/>
</dbReference>
<comment type="caution">
    <text evidence="7">The sequence shown here is derived from an EMBL/GenBank/DDBJ whole genome shotgun (WGS) entry which is preliminary data.</text>
</comment>
<dbReference type="NCBIfam" id="TIGR00413">
    <property type="entry name" value="rlpA"/>
    <property type="match status" value="1"/>
</dbReference>
<dbReference type="Proteomes" id="UP000482487">
    <property type="component" value="Unassembled WGS sequence"/>
</dbReference>
<evidence type="ECO:0000313" key="7">
    <source>
        <dbReference type="EMBL" id="MYL82695.1"/>
    </source>
</evidence>
<evidence type="ECO:0000256" key="3">
    <source>
        <dbReference type="ARBA" id="ARBA00023316"/>
    </source>
</evidence>
<dbReference type="PROSITE" id="PS51724">
    <property type="entry name" value="SPOR"/>
    <property type="match status" value="1"/>
</dbReference>
<organism evidence="7 8">
    <name type="scientific">Solidesulfovibrio aerotolerans</name>
    <dbReference type="NCBI Taxonomy" id="295255"/>
    <lineage>
        <taxon>Bacteria</taxon>
        <taxon>Pseudomonadati</taxon>
        <taxon>Thermodesulfobacteriota</taxon>
        <taxon>Desulfovibrionia</taxon>
        <taxon>Desulfovibrionales</taxon>
        <taxon>Desulfovibrionaceae</taxon>
        <taxon>Solidesulfovibrio</taxon>
    </lineage>
</organism>
<accession>A0A7C9N4T6</accession>
<keyword evidence="3 4" id="KW-0961">Cell wall biogenesis/degradation</keyword>
<name>A0A7C9N4T6_9BACT</name>
<dbReference type="Pfam" id="PF03330">
    <property type="entry name" value="DPBB_1"/>
    <property type="match status" value="1"/>
</dbReference>
<keyword evidence="1" id="KW-0732">Signal</keyword>
<protein>
    <recommendedName>
        <fullName evidence="4">Probable endolytic peptidoglycan transglycosylase RlpA</fullName>
        <ecNumber evidence="4">4.2.2.-</ecNumber>
    </recommendedName>
</protein>
<dbReference type="Pfam" id="PF05036">
    <property type="entry name" value="SPOR"/>
    <property type="match status" value="1"/>
</dbReference>
<evidence type="ECO:0000256" key="4">
    <source>
        <dbReference type="HAMAP-Rule" id="MF_02071"/>
    </source>
</evidence>
<dbReference type="GO" id="GO:0005886">
    <property type="term" value="C:plasma membrane"/>
    <property type="evidence" value="ECO:0007669"/>
    <property type="project" value="UniProtKB-SubCell"/>
</dbReference>
<reference evidence="7 8" key="1">
    <citation type="submission" date="2020-01" db="EMBL/GenBank/DDBJ databases">
        <title>Genome sequence of Desulfovibrio aerotolerans DSM 16695(T).</title>
        <authorList>
            <person name="Karnachuk O."/>
            <person name="Avakyan M."/>
            <person name="Mardanov A."/>
            <person name="Kadnikov V."/>
            <person name="Ravin N."/>
        </authorList>
    </citation>
    <scope>NUCLEOTIDE SEQUENCE [LARGE SCALE GENOMIC DNA]</scope>
    <source>
        <strain evidence="7 8">DSM 16695</strain>
    </source>
</reference>
<dbReference type="InterPro" id="IPR034718">
    <property type="entry name" value="RlpA"/>
</dbReference>
<evidence type="ECO:0000256" key="5">
    <source>
        <dbReference type="RuleBase" id="RU003495"/>
    </source>
</evidence>
<proteinExistence type="inferred from homology"/>
<dbReference type="OrthoDB" id="9779128at2"/>
<dbReference type="InterPro" id="IPR036908">
    <property type="entry name" value="RlpA-like_sf"/>
</dbReference>
<keyword evidence="4" id="KW-0472">Membrane</keyword>
<dbReference type="SUPFAM" id="SSF50685">
    <property type="entry name" value="Barwin-like endoglucanases"/>
    <property type="match status" value="1"/>
</dbReference>
<feature type="domain" description="SPOR" evidence="6">
    <location>
        <begin position="170"/>
        <end position="249"/>
    </location>
</feature>
<comment type="similarity">
    <text evidence="4 5">Belongs to the RlpA family.</text>
</comment>
<dbReference type="InterPro" id="IPR012997">
    <property type="entry name" value="RplA"/>
</dbReference>
<dbReference type="GO" id="GO:0042834">
    <property type="term" value="F:peptidoglycan binding"/>
    <property type="evidence" value="ECO:0007669"/>
    <property type="project" value="InterPro"/>
</dbReference>
<dbReference type="InterPro" id="IPR036680">
    <property type="entry name" value="SPOR-like_sf"/>
</dbReference>
<dbReference type="EMBL" id="WVUD01000007">
    <property type="protein sequence ID" value="MYL82695.1"/>
    <property type="molecule type" value="Genomic_DNA"/>
</dbReference>
<dbReference type="GO" id="GO:0071555">
    <property type="term" value="P:cell wall organization"/>
    <property type="evidence" value="ECO:0007669"/>
    <property type="project" value="UniProtKB-KW"/>
</dbReference>
<keyword evidence="8" id="KW-1185">Reference proteome</keyword>
<sequence>MAHGFRRVALSGILLRLLAVALLGLFLGGCAAKASIPRSTNRTPATLRPYTIKGVTYVPLHSAKGYREDGIASWYGPGFHGHTTSCGEIYDQYKLTCAHKLLPMHTMVRVTNLENGRSLVLRVNDRGPFVAGRIVDLSQAGAKELGVHAKGTARVRLEIEGEVPGVAPGGELPGPFYVQVGAFARVGNAEKLLGRLRSAGYAGSRLQFREIDGVGLHQVHAGVFPSTAAAEEARLRLGSVFAGAFVIAQ</sequence>
<dbReference type="CDD" id="cd22268">
    <property type="entry name" value="DPBB_RlpA-like"/>
    <property type="match status" value="1"/>
</dbReference>
<evidence type="ECO:0000259" key="6">
    <source>
        <dbReference type="PROSITE" id="PS51724"/>
    </source>
</evidence>
<dbReference type="EC" id="4.2.2.-" evidence="4"/>
<evidence type="ECO:0000256" key="2">
    <source>
        <dbReference type="ARBA" id="ARBA00023239"/>
    </source>
</evidence>
<comment type="subcellular location">
    <subcellularLocation>
        <location evidence="4">Cell membrane</location>
        <topology evidence="4">Lipid-anchor</topology>
    </subcellularLocation>
</comment>
<dbReference type="HAMAP" id="MF_02071">
    <property type="entry name" value="RlpA"/>
    <property type="match status" value="1"/>
</dbReference>
<keyword evidence="2 4" id="KW-0456">Lyase</keyword>
<dbReference type="Gene3D" id="2.40.40.10">
    <property type="entry name" value="RlpA-like domain"/>
    <property type="match status" value="1"/>
</dbReference>
<keyword evidence="4" id="KW-1003">Cell membrane</keyword>
<dbReference type="RefSeq" id="WP_160959527.1">
    <property type="nucleotide sequence ID" value="NZ_WVUD01000007.1"/>
</dbReference>
<dbReference type="InterPro" id="IPR009009">
    <property type="entry name" value="RlpA-like_DPBB"/>
</dbReference>
<dbReference type="SUPFAM" id="SSF110997">
    <property type="entry name" value="Sporulation related repeat"/>
    <property type="match status" value="1"/>
</dbReference>
<dbReference type="Gene3D" id="3.30.70.1070">
    <property type="entry name" value="Sporulation related repeat"/>
    <property type="match status" value="1"/>
</dbReference>
<dbReference type="PANTHER" id="PTHR34183:SF1">
    <property type="entry name" value="ENDOLYTIC PEPTIDOGLYCAN TRANSGLYCOSYLASE RLPA"/>
    <property type="match status" value="1"/>
</dbReference>
<keyword evidence="4" id="KW-0564">Palmitate</keyword>
<comment type="function">
    <text evidence="4">Lytic transglycosylase with a strong preference for naked glycan strands that lack stem peptides.</text>
</comment>
<dbReference type="AlphaFoldDB" id="A0A7C9N4T6"/>
<evidence type="ECO:0000313" key="8">
    <source>
        <dbReference type="Proteomes" id="UP000482487"/>
    </source>
</evidence>
<dbReference type="GO" id="GO:0000270">
    <property type="term" value="P:peptidoglycan metabolic process"/>
    <property type="evidence" value="ECO:0007669"/>
    <property type="project" value="UniProtKB-UniRule"/>
</dbReference>
<evidence type="ECO:0000256" key="1">
    <source>
        <dbReference type="ARBA" id="ARBA00022729"/>
    </source>
</evidence>
<dbReference type="GO" id="GO:0008932">
    <property type="term" value="F:lytic endotransglycosylase activity"/>
    <property type="evidence" value="ECO:0007669"/>
    <property type="project" value="UniProtKB-UniRule"/>
</dbReference>
<keyword evidence="4" id="KW-0449">Lipoprotein</keyword>
<gene>
    <name evidence="4" type="primary">rlpA</name>
    <name evidence="7" type="ORF">GTA51_06040</name>
</gene>
<dbReference type="PANTHER" id="PTHR34183">
    <property type="entry name" value="ENDOLYTIC PEPTIDOGLYCAN TRANSGLYCOSYLASE RLPA"/>
    <property type="match status" value="1"/>
</dbReference>